<dbReference type="PANTHER" id="PTHR34351:SF1">
    <property type="entry name" value="SLR1927 PROTEIN"/>
    <property type="match status" value="1"/>
</dbReference>
<dbReference type="RefSeq" id="WP_286267295.1">
    <property type="nucleotide sequence ID" value="NZ_AP028056.1"/>
</dbReference>
<reference evidence="3" key="1">
    <citation type="journal article" date="2024" name="Int. J. Syst. Evol. Microbiol.">
        <title>Brooklawnia propionicigenes sp. nov., a facultatively anaerobic, propionate-producing bacterium isolated from a methanogenic reactor treating waste from cattle farms.</title>
        <authorList>
            <person name="Akita Y."/>
            <person name="Ueki A."/>
            <person name="Tonouchi A."/>
            <person name="Sugawara Y."/>
            <person name="Honma S."/>
            <person name="Kaku N."/>
            <person name="Ueki K."/>
        </authorList>
    </citation>
    <scope>NUCLEOTIDE SEQUENCE</scope>
    <source>
        <strain evidence="3">SH051</strain>
    </source>
</reference>
<keyword evidence="1" id="KW-0472">Membrane</keyword>
<protein>
    <submittedName>
        <fullName evidence="3">DUF58 domain-containing protein</fullName>
    </submittedName>
</protein>
<organism evidence="3 4">
    <name type="scientific">Brooklawnia propionicigenes</name>
    <dbReference type="NCBI Taxonomy" id="3041175"/>
    <lineage>
        <taxon>Bacteria</taxon>
        <taxon>Bacillati</taxon>
        <taxon>Actinomycetota</taxon>
        <taxon>Actinomycetes</taxon>
        <taxon>Propionibacteriales</taxon>
        <taxon>Propionibacteriaceae</taxon>
        <taxon>Brooklawnia</taxon>
    </lineage>
</organism>
<dbReference type="PANTHER" id="PTHR34351">
    <property type="entry name" value="SLR1927 PROTEIN-RELATED"/>
    <property type="match status" value="1"/>
</dbReference>
<evidence type="ECO:0000256" key="1">
    <source>
        <dbReference type="SAM" id="Phobius"/>
    </source>
</evidence>
<feature type="domain" description="DUF58" evidence="2">
    <location>
        <begin position="199"/>
        <end position="276"/>
    </location>
</feature>
<evidence type="ECO:0000259" key="2">
    <source>
        <dbReference type="Pfam" id="PF01882"/>
    </source>
</evidence>
<dbReference type="AlphaFoldDB" id="A0AAN0MFJ7"/>
<dbReference type="EMBL" id="AP028056">
    <property type="protein sequence ID" value="BEH01241.1"/>
    <property type="molecule type" value="Genomic_DNA"/>
</dbReference>
<sequence length="413" mass="44022">MQAWRRLTPRGRIVGVFGLLAGLAGVVFTQRDLFWLGAFAFAVVIGALLMVSWPVKGLRHERRLAVTSVPVGTEFGVWLTLTSSGGGLPRMLHFEDVVPPSMGIRPRFALSGGIPSDGYRVGYRLTGAQRGRFRIGPLLVRSLDPFGLARNDMAFVTTTEIAVTPKIYELGGLRAGSSGSSAEARSARAGLVGQDDVLVREYRRGDDVRRVHWRSTARAGELMVRREEQSWQPTTRLLVDNRRCAHVGGGPDSSFEWAVSAAASAGLALLGAGSILELADADGLSLSPDSDRSVRSQQLLYELTDITLTSAESLAAGLFAGGENRLPSSSVLAVLGQLTDADLATLIEATPRSGSAHALLLDVQSFAGGSSRSAQARYAVELANRGWMVTLVTGSTTVPQAWTALHEATEVLA</sequence>
<evidence type="ECO:0000313" key="3">
    <source>
        <dbReference type="EMBL" id="BEH01241.1"/>
    </source>
</evidence>
<feature type="transmembrane region" description="Helical" evidence="1">
    <location>
        <begin position="12"/>
        <end position="28"/>
    </location>
</feature>
<dbReference type="Proteomes" id="UP001431656">
    <property type="component" value="Chromosome"/>
</dbReference>
<keyword evidence="1" id="KW-1133">Transmembrane helix</keyword>
<proteinExistence type="predicted"/>
<dbReference type="Pfam" id="PF01882">
    <property type="entry name" value="DUF58"/>
    <property type="match status" value="1"/>
</dbReference>
<accession>A0AAN0MFJ7</accession>
<dbReference type="InterPro" id="IPR002881">
    <property type="entry name" value="DUF58"/>
</dbReference>
<evidence type="ECO:0000313" key="4">
    <source>
        <dbReference type="Proteomes" id="UP001431656"/>
    </source>
</evidence>
<gene>
    <name evidence="3" type="ORF">brsh051_05220</name>
</gene>
<keyword evidence="4" id="KW-1185">Reference proteome</keyword>
<name>A0AAN0MFJ7_9ACTN</name>
<keyword evidence="1" id="KW-0812">Transmembrane</keyword>
<dbReference type="KEGG" id="broo:brsh051_05220"/>
<feature type="transmembrane region" description="Helical" evidence="1">
    <location>
        <begin position="34"/>
        <end position="55"/>
    </location>
</feature>